<gene>
    <name evidence="7" type="primary">rplR</name>
    <name evidence="8" type="ORF">A3J64_01410</name>
</gene>
<dbReference type="PANTHER" id="PTHR12899:SF3">
    <property type="entry name" value="LARGE RIBOSOMAL SUBUNIT PROTEIN UL18M"/>
    <property type="match status" value="1"/>
</dbReference>
<dbReference type="Pfam" id="PF00861">
    <property type="entry name" value="Ribosomal_L18p"/>
    <property type="match status" value="1"/>
</dbReference>
<organism evidence="8 9">
    <name type="scientific">Candidatus Portnoybacteria bacterium RIFCSPHIGHO2_12_FULL_38_9</name>
    <dbReference type="NCBI Taxonomy" id="1801997"/>
    <lineage>
        <taxon>Bacteria</taxon>
        <taxon>Candidatus Portnoyibacteriota</taxon>
    </lineage>
</organism>
<dbReference type="InterPro" id="IPR005484">
    <property type="entry name" value="Ribosomal_uL18_bac/plant/anim"/>
</dbReference>
<dbReference type="NCBIfam" id="TIGR00060">
    <property type="entry name" value="L18_bact"/>
    <property type="match status" value="1"/>
</dbReference>
<dbReference type="Gene3D" id="3.30.420.100">
    <property type="match status" value="1"/>
</dbReference>
<dbReference type="GO" id="GO:0003735">
    <property type="term" value="F:structural constituent of ribosome"/>
    <property type="evidence" value="ECO:0007669"/>
    <property type="project" value="InterPro"/>
</dbReference>
<comment type="similarity">
    <text evidence="1 7">Belongs to the universal ribosomal protein uL18 family.</text>
</comment>
<evidence type="ECO:0000256" key="6">
    <source>
        <dbReference type="ARBA" id="ARBA00035197"/>
    </source>
</evidence>
<evidence type="ECO:0000256" key="4">
    <source>
        <dbReference type="ARBA" id="ARBA00022980"/>
    </source>
</evidence>
<comment type="subunit">
    <text evidence="7">Part of the 50S ribosomal subunit; part of the 5S rRNA/L5/L18/L25 subcomplex. Contacts the 5S and 23S rRNAs.</text>
</comment>
<dbReference type="Proteomes" id="UP000177061">
    <property type="component" value="Unassembled WGS sequence"/>
</dbReference>
<evidence type="ECO:0000256" key="2">
    <source>
        <dbReference type="ARBA" id="ARBA00022730"/>
    </source>
</evidence>
<dbReference type="HAMAP" id="MF_01337_B">
    <property type="entry name" value="Ribosomal_uL18_B"/>
    <property type="match status" value="1"/>
</dbReference>
<protein>
    <recommendedName>
        <fullName evidence="6 7">Large ribosomal subunit protein uL18</fullName>
    </recommendedName>
</protein>
<dbReference type="CDD" id="cd00432">
    <property type="entry name" value="Ribosomal_L18_L5e"/>
    <property type="match status" value="1"/>
</dbReference>
<evidence type="ECO:0000313" key="8">
    <source>
        <dbReference type="EMBL" id="OGZ37273.1"/>
    </source>
</evidence>
<dbReference type="FunFam" id="3.30.420.100:FF:000001">
    <property type="entry name" value="50S ribosomal protein L18"/>
    <property type="match status" value="1"/>
</dbReference>
<evidence type="ECO:0000256" key="5">
    <source>
        <dbReference type="ARBA" id="ARBA00023274"/>
    </source>
</evidence>
<keyword evidence="3 7" id="KW-0694">RNA-binding</keyword>
<name>A0A1G2FGS8_9BACT</name>
<dbReference type="GO" id="GO:0008097">
    <property type="term" value="F:5S rRNA binding"/>
    <property type="evidence" value="ECO:0007669"/>
    <property type="project" value="TreeGrafter"/>
</dbReference>
<dbReference type="EMBL" id="MHNB01000013">
    <property type="protein sequence ID" value="OGZ37273.1"/>
    <property type="molecule type" value="Genomic_DNA"/>
</dbReference>
<keyword evidence="2 7" id="KW-0699">rRNA-binding</keyword>
<keyword evidence="4 7" id="KW-0689">Ribosomal protein</keyword>
<keyword evidence="5 7" id="KW-0687">Ribonucleoprotein</keyword>
<accession>A0A1G2FGS8</accession>
<dbReference type="InterPro" id="IPR057268">
    <property type="entry name" value="Ribosomal_L18"/>
</dbReference>
<dbReference type="AlphaFoldDB" id="A0A1G2FGS8"/>
<dbReference type="GO" id="GO:0006412">
    <property type="term" value="P:translation"/>
    <property type="evidence" value="ECO:0007669"/>
    <property type="project" value="UniProtKB-UniRule"/>
</dbReference>
<proteinExistence type="inferred from homology"/>
<sequence>MIDKFEKRYRRHRRVRAKVKGTKERPRFSVFRSGRHIYGQLIDDEKGRTLISANDLELRPKIEDRRPKVKIKNKKIEKELSGKIRIAYQIGQLIAKKAMEKEIKKVVFDRGGYKYHGRLKAMAEGAREGGLEF</sequence>
<dbReference type="SUPFAM" id="SSF53137">
    <property type="entry name" value="Translational machinery components"/>
    <property type="match status" value="1"/>
</dbReference>
<dbReference type="STRING" id="1801997.A3J64_01410"/>
<comment type="caution">
    <text evidence="8">The sequence shown here is derived from an EMBL/GenBank/DDBJ whole genome shotgun (WGS) entry which is preliminary data.</text>
</comment>
<reference evidence="8 9" key="1">
    <citation type="journal article" date="2016" name="Nat. Commun.">
        <title>Thousands of microbial genomes shed light on interconnected biogeochemical processes in an aquifer system.</title>
        <authorList>
            <person name="Anantharaman K."/>
            <person name="Brown C.T."/>
            <person name="Hug L.A."/>
            <person name="Sharon I."/>
            <person name="Castelle C.J."/>
            <person name="Probst A.J."/>
            <person name="Thomas B.C."/>
            <person name="Singh A."/>
            <person name="Wilkins M.J."/>
            <person name="Karaoz U."/>
            <person name="Brodie E.L."/>
            <person name="Williams K.H."/>
            <person name="Hubbard S.S."/>
            <person name="Banfield J.F."/>
        </authorList>
    </citation>
    <scope>NUCLEOTIDE SEQUENCE [LARGE SCALE GENOMIC DNA]</scope>
</reference>
<dbReference type="PANTHER" id="PTHR12899">
    <property type="entry name" value="39S RIBOSOMAL PROTEIN L18, MITOCHONDRIAL"/>
    <property type="match status" value="1"/>
</dbReference>
<dbReference type="GO" id="GO:0022625">
    <property type="term" value="C:cytosolic large ribosomal subunit"/>
    <property type="evidence" value="ECO:0007669"/>
    <property type="project" value="TreeGrafter"/>
</dbReference>
<dbReference type="InterPro" id="IPR004389">
    <property type="entry name" value="Ribosomal_uL18_bac-type"/>
</dbReference>
<comment type="function">
    <text evidence="7">This is one of the proteins that bind and probably mediate the attachment of the 5S RNA into the large ribosomal subunit, where it forms part of the central protuberance.</text>
</comment>
<evidence type="ECO:0000256" key="1">
    <source>
        <dbReference type="ARBA" id="ARBA00007116"/>
    </source>
</evidence>
<evidence type="ECO:0000313" key="9">
    <source>
        <dbReference type="Proteomes" id="UP000177061"/>
    </source>
</evidence>
<evidence type="ECO:0000256" key="3">
    <source>
        <dbReference type="ARBA" id="ARBA00022884"/>
    </source>
</evidence>
<evidence type="ECO:0000256" key="7">
    <source>
        <dbReference type="HAMAP-Rule" id="MF_01337"/>
    </source>
</evidence>